<proteinExistence type="predicted"/>
<organism evidence="1">
    <name type="scientific">Siphoviridae sp. ctDOT22</name>
    <dbReference type="NCBI Taxonomy" id="2827812"/>
    <lineage>
        <taxon>Viruses</taxon>
        <taxon>Duplodnaviria</taxon>
        <taxon>Heunggongvirae</taxon>
        <taxon>Uroviricota</taxon>
        <taxon>Caudoviricetes</taxon>
    </lineage>
</organism>
<protein>
    <submittedName>
        <fullName evidence="1">Uncharacterized protein</fullName>
    </submittedName>
</protein>
<name>A0A8S5SWK6_9CAUD</name>
<reference evidence="1" key="1">
    <citation type="journal article" date="2021" name="Proc. Natl. Acad. Sci. U.S.A.">
        <title>A Catalog of Tens of Thousands of Viruses from Human Metagenomes Reveals Hidden Associations with Chronic Diseases.</title>
        <authorList>
            <person name="Tisza M.J."/>
            <person name="Buck C.B."/>
        </authorList>
    </citation>
    <scope>NUCLEOTIDE SEQUENCE</scope>
    <source>
        <strain evidence="1">CtDOT22</strain>
    </source>
</reference>
<sequence>MIFPVVKKHSEVVNHYVLPAAVGAGLGVGSRVFIQNHNANKDKFSDDSKNLGLAGAAISGAGAGIYASGAIRGDRLDKNLGKVIGLPGIFAVHESNRRLNKEVKKQSLTDALLLPSVGAAVGAGKGLYDNKLGALRNKSDYAKRMNLIGNTLAGTGAGMAISDTNMIARGSGLVTGISGLELARRARFSPGKTSSDGAATIAAINGSGL</sequence>
<evidence type="ECO:0000313" key="1">
    <source>
        <dbReference type="EMBL" id="DAF55079.1"/>
    </source>
</evidence>
<accession>A0A8S5SWK6</accession>
<dbReference type="EMBL" id="BK032686">
    <property type="protein sequence ID" value="DAF55079.1"/>
    <property type="molecule type" value="Genomic_DNA"/>
</dbReference>